<dbReference type="PANTHER" id="PTHR33420:SF3">
    <property type="entry name" value="FIMBRIAL SUBUNIT ELFA"/>
    <property type="match status" value="1"/>
</dbReference>
<evidence type="ECO:0000256" key="3">
    <source>
        <dbReference type="ARBA" id="ARBA00022729"/>
    </source>
</evidence>
<sequence length="185" mass="20045">MMVIQQKFNKYFLGVLLPAVLLPKVSLSDESATIYFSGTVANATCEFAADSDQEVIFDEPFSSSVLNALQPGEESDYRKSFTVEYSCEGISEDTESIDIVITPLSSTHIKNNVLYEDSAINVGFLLMNCGDDNGACEEVIFSGDEAIVESGTGEHYFEVVAAKIDNQTITSGDIDAAIELSLQIP</sequence>
<organism evidence="6 7">
    <name type="scientific">Providencia vermicola</name>
    <dbReference type="NCBI Taxonomy" id="333965"/>
    <lineage>
        <taxon>Bacteria</taxon>
        <taxon>Pseudomonadati</taxon>
        <taxon>Pseudomonadota</taxon>
        <taxon>Gammaproteobacteria</taxon>
        <taxon>Enterobacterales</taxon>
        <taxon>Morganellaceae</taxon>
        <taxon>Providencia</taxon>
    </lineage>
</organism>
<gene>
    <name evidence="6" type="ORF">PG365_15710</name>
</gene>
<dbReference type="GO" id="GO:0009289">
    <property type="term" value="C:pilus"/>
    <property type="evidence" value="ECO:0007669"/>
    <property type="project" value="UniProtKB-SubCell"/>
</dbReference>
<dbReference type="EMBL" id="CP116222">
    <property type="protein sequence ID" value="WFC06126.1"/>
    <property type="molecule type" value="Genomic_DNA"/>
</dbReference>
<dbReference type="SUPFAM" id="SSF49401">
    <property type="entry name" value="Bacterial adhesins"/>
    <property type="match status" value="1"/>
</dbReference>
<evidence type="ECO:0000259" key="5">
    <source>
        <dbReference type="Pfam" id="PF00419"/>
    </source>
</evidence>
<dbReference type="GO" id="GO:0043709">
    <property type="term" value="P:cell adhesion involved in single-species biofilm formation"/>
    <property type="evidence" value="ECO:0007669"/>
    <property type="project" value="TreeGrafter"/>
</dbReference>
<dbReference type="InterPro" id="IPR036937">
    <property type="entry name" value="Adhesion_dom_fimbrial_sf"/>
</dbReference>
<dbReference type="AlphaFoldDB" id="A0AAX3S0Q6"/>
<keyword evidence="4" id="KW-0281">Fimbrium</keyword>
<evidence type="ECO:0000256" key="2">
    <source>
        <dbReference type="ARBA" id="ARBA00006671"/>
    </source>
</evidence>
<proteinExistence type="inferred from homology"/>
<dbReference type="PANTHER" id="PTHR33420">
    <property type="entry name" value="FIMBRIAL SUBUNIT ELFA-RELATED"/>
    <property type="match status" value="1"/>
</dbReference>
<dbReference type="InterPro" id="IPR008966">
    <property type="entry name" value="Adhesion_dom_sf"/>
</dbReference>
<dbReference type="InterPro" id="IPR000259">
    <property type="entry name" value="Adhesion_dom_fimbrial"/>
</dbReference>
<dbReference type="InterPro" id="IPR050263">
    <property type="entry name" value="Bact_Fimbrial_Adh_Pro"/>
</dbReference>
<evidence type="ECO:0000313" key="6">
    <source>
        <dbReference type="EMBL" id="WFC06126.1"/>
    </source>
</evidence>
<accession>A0AAX3S0Q6</accession>
<keyword evidence="3" id="KW-0732">Signal</keyword>
<dbReference type="Gene3D" id="2.60.40.1090">
    <property type="entry name" value="Fimbrial-type adhesion domain"/>
    <property type="match status" value="1"/>
</dbReference>
<protein>
    <submittedName>
        <fullName evidence="6">Fimbrial protein</fullName>
    </submittedName>
</protein>
<dbReference type="Pfam" id="PF00419">
    <property type="entry name" value="Fimbrial"/>
    <property type="match status" value="1"/>
</dbReference>
<dbReference type="RefSeq" id="WP_275258597.1">
    <property type="nucleotide sequence ID" value="NZ_CP116222.1"/>
</dbReference>
<comment type="similarity">
    <text evidence="2">Belongs to the fimbrial protein family.</text>
</comment>
<feature type="domain" description="Fimbrial-type adhesion" evidence="5">
    <location>
        <begin position="34"/>
        <end position="180"/>
    </location>
</feature>
<reference evidence="6" key="1">
    <citation type="submission" date="2023-01" db="EMBL/GenBank/DDBJ databases">
        <title>The prevalence of carbapenem-resistant bacteria in aquaculture in China and the genetic diversity of carbapenem-resistant genes.</title>
        <authorList>
            <person name="Wen R."/>
        </authorList>
    </citation>
    <scope>NUCLEOTIDE SEQUENCE</scope>
    <source>
        <strain evidence="6">PVA41-chromosome</strain>
    </source>
</reference>
<evidence type="ECO:0000256" key="1">
    <source>
        <dbReference type="ARBA" id="ARBA00004561"/>
    </source>
</evidence>
<comment type="subcellular location">
    <subcellularLocation>
        <location evidence="1">Fimbrium</location>
    </subcellularLocation>
</comment>
<dbReference type="Proteomes" id="UP001222403">
    <property type="component" value="Chromosome"/>
</dbReference>
<name>A0AAX3S0Q6_9GAMM</name>
<evidence type="ECO:0000256" key="4">
    <source>
        <dbReference type="ARBA" id="ARBA00023263"/>
    </source>
</evidence>
<evidence type="ECO:0000313" key="7">
    <source>
        <dbReference type="Proteomes" id="UP001222403"/>
    </source>
</evidence>